<gene>
    <name evidence="1" type="ORF">GCM10010992_27750</name>
</gene>
<proteinExistence type="predicted"/>
<accession>A0ABQ2NLW4</accession>
<dbReference type="RefSeq" id="WP_188618745.1">
    <property type="nucleotide sequence ID" value="NZ_BMLV01000009.1"/>
</dbReference>
<sequence>MYYNKHLTALFERILKEESIRPTHICLYFSLFQLWNFNRYKNPISISREELMRISKINSFATYHKCLKELHQLGFIFYEPSYNPFKGSCVTMYGVEELVKPISKNDFPQ</sequence>
<evidence type="ECO:0000313" key="2">
    <source>
        <dbReference type="Proteomes" id="UP000620064"/>
    </source>
</evidence>
<dbReference type="Proteomes" id="UP000620064">
    <property type="component" value="Unassembled WGS sequence"/>
</dbReference>
<name>A0ABQ2NLW4_9FLAO</name>
<comment type="caution">
    <text evidence="1">The sequence shown here is derived from an EMBL/GenBank/DDBJ whole genome shotgun (WGS) entry which is preliminary data.</text>
</comment>
<dbReference type="EMBL" id="BMLV01000009">
    <property type="protein sequence ID" value="GGP06725.1"/>
    <property type="molecule type" value="Genomic_DNA"/>
</dbReference>
<evidence type="ECO:0008006" key="3">
    <source>
        <dbReference type="Google" id="ProtNLM"/>
    </source>
</evidence>
<reference evidence="2" key="1">
    <citation type="journal article" date="2019" name="Int. J. Syst. Evol. Microbiol.">
        <title>The Global Catalogue of Microorganisms (GCM) 10K type strain sequencing project: providing services to taxonomists for standard genome sequencing and annotation.</title>
        <authorList>
            <consortium name="The Broad Institute Genomics Platform"/>
            <consortium name="The Broad Institute Genome Sequencing Center for Infectious Disease"/>
            <person name="Wu L."/>
            <person name="Ma J."/>
        </authorList>
    </citation>
    <scope>NUCLEOTIDE SEQUENCE [LARGE SCALE GENOMIC DNA]</scope>
    <source>
        <strain evidence="2">CGMCC 1.7656</strain>
    </source>
</reference>
<keyword evidence="2" id="KW-1185">Reference proteome</keyword>
<protein>
    <recommendedName>
        <fullName evidence="3">Transcriptional regulator</fullName>
    </recommendedName>
</protein>
<evidence type="ECO:0000313" key="1">
    <source>
        <dbReference type="EMBL" id="GGP06725.1"/>
    </source>
</evidence>
<organism evidence="1 2">
    <name type="scientific">Cloacibacterium rupense</name>
    <dbReference type="NCBI Taxonomy" id="517423"/>
    <lineage>
        <taxon>Bacteria</taxon>
        <taxon>Pseudomonadati</taxon>
        <taxon>Bacteroidota</taxon>
        <taxon>Flavobacteriia</taxon>
        <taxon>Flavobacteriales</taxon>
        <taxon>Weeksellaceae</taxon>
    </lineage>
</organism>